<protein>
    <submittedName>
        <fullName evidence="9">Major facilitator superfamily domain-containing protein 6</fullName>
    </submittedName>
</protein>
<comment type="subcellular location">
    <subcellularLocation>
        <location evidence="1">Membrane</location>
        <topology evidence="1">Multi-pass membrane protein</topology>
    </subcellularLocation>
</comment>
<feature type="transmembrane region" description="Helical" evidence="6">
    <location>
        <begin position="521"/>
        <end position="543"/>
    </location>
</feature>
<dbReference type="FunCoup" id="A0A1S3IUA6">
    <property type="interactions" value="20"/>
</dbReference>
<name>A0A1S3IUA6_LINAN</name>
<evidence type="ECO:0000256" key="1">
    <source>
        <dbReference type="ARBA" id="ARBA00004141"/>
    </source>
</evidence>
<evidence type="ECO:0000256" key="4">
    <source>
        <dbReference type="ARBA" id="ARBA00022989"/>
    </source>
</evidence>
<dbReference type="InParanoid" id="A0A1S3IUA6"/>
<reference evidence="9" key="1">
    <citation type="submission" date="2025-08" db="UniProtKB">
        <authorList>
            <consortium name="RefSeq"/>
        </authorList>
    </citation>
    <scope>IDENTIFICATION</scope>
    <source>
        <tissue evidence="9">Gonads</tissue>
    </source>
</reference>
<proteinExistence type="inferred from homology"/>
<dbReference type="AlphaFoldDB" id="A0A1S3IUA6"/>
<dbReference type="RefSeq" id="XP_013401790.1">
    <property type="nucleotide sequence ID" value="XM_013546336.1"/>
</dbReference>
<evidence type="ECO:0000256" key="6">
    <source>
        <dbReference type="SAM" id="Phobius"/>
    </source>
</evidence>
<feature type="transmembrane region" description="Helical" evidence="6">
    <location>
        <begin position="432"/>
        <end position="452"/>
    </location>
</feature>
<gene>
    <name evidence="9" type="primary">LOC106167532</name>
</gene>
<feature type="transmembrane region" description="Helical" evidence="6">
    <location>
        <begin position="278"/>
        <end position="300"/>
    </location>
</feature>
<feature type="transmembrane region" description="Helical" evidence="6">
    <location>
        <begin position="459"/>
        <end position="478"/>
    </location>
</feature>
<dbReference type="InterPro" id="IPR036259">
    <property type="entry name" value="MFS_trans_sf"/>
</dbReference>
<feature type="transmembrane region" description="Helical" evidence="6">
    <location>
        <begin position="395"/>
        <end position="420"/>
    </location>
</feature>
<dbReference type="Gene3D" id="1.20.1250.20">
    <property type="entry name" value="MFS general substrate transporter like domains"/>
    <property type="match status" value="3"/>
</dbReference>
<dbReference type="SUPFAM" id="SSF103473">
    <property type="entry name" value="MFS general substrate transporter"/>
    <property type="match status" value="1"/>
</dbReference>
<feature type="transmembrane region" description="Helical" evidence="6">
    <location>
        <begin position="549"/>
        <end position="568"/>
    </location>
</feature>
<evidence type="ECO:0000256" key="5">
    <source>
        <dbReference type="ARBA" id="ARBA00023136"/>
    </source>
</evidence>
<feature type="transmembrane region" description="Helical" evidence="6">
    <location>
        <begin position="54"/>
        <end position="71"/>
    </location>
</feature>
<evidence type="ECO:0000256" key="3">
    <source>
        <dbReference type="ARBA" id="ARBA00022692"/>
    </source>
</evidence>
<feature type="domain" description="Major facilitator superfamily associated" evidence="7">
    <location>
        <begin position="21"/>
        <end position="552"/>
    </location>
</feature>
<dbReference type="InterPro" id="IPR024989">
    <property type="entry name" value="MFS_assoc_dom"/>
</dbReference>
<feature type="transmembrane region" description="Helical" evidence="6">
    <location>
        <begin position="83"/>
        <end position="103"/>
    </location>
</feature>
<accession>A0A1S3IUA6</accession>
<feature type="transmembrane region" description="Helical" evidence="6">
    <location>
        <begin position="353"/>
        <end position="374"/>
    </location>
</feature>
<organism evidence="8 9">
    <name type="scientific">Lingula anatina</name>
    <name type="common">Brachiopod</name>
    <name type="synonym">Lingula unguis</name>
    <dbReference type="NCBI Taxonomy" id="7574"/>
    <lineage>
        <taxon>Eukaryota</taxon>
        <taxon>Metazoa</taxon>
        <taxon>Spiralia</taxon>
        <taxon>Lophotrochozoa</taxon>
        <taxon>Brachiopoda</taxon>
        <taxon>Linguliformea</taxon>
        <taxon>Lingulata</taxon>
        <taxon>Lingulida</taxon>
        <taxon>Linguloidea</taxon>
        <taxon>Lingulidae</taxon>
        <taxon>Lingula</taxon>
    </lineage>
</organism>
<keyword evidence="8" id="KW-1185">Reference proteome</keyword>
<evidence type="ECO:0000256" key="2">
    <source>
        <dbReference type="ARBA" id="ARBA00005241"/>
    </source>
</evidence>
<keyword evidence="3 6" id="KW-0812">Transmembrane</keyword>
<keyword evidence="5 6" id="KW-0472">Membrane</keyword>
<dbReference type="PANTHER" id="PTHR16172">
    <property type="entry name" value="MAJOR FACILITATOR SUPERFAMILY DOMAIN-CONTAINING PROTEIN 6-LIKE"/>
    <property type="match status" value="1"/>
</dbReference>
<dbReference type="InterPro" id="IPR051717">
    <property type="entry name" value="MFS_MFSD6"/>
</dbReference>
<evidence type="ECO:0000313" key="8">
    <source>
        <dbReference type="Proteomes" id="UP000085678"/>
    </source>
</evidence>
<sequence>MMKKKASCTCPPVINKQLLPCKAFYFLFMAGVASLLPYLTVYMKHIGLTASESAIIYGVMPFLGFLIRPIWGVIADKFNKHKIVLIVCALFAGTFHVTCLFVPHVEPELVPVHVFFHANSSSTTVSKCQLYGKNVEDLDLHGKCEESVLKENTLKATRLCNLTCTVLDTLMNDGSETSLQFCNSTANYCLELFDLNLVNVEDVSLELIFLNSTSDKISVLPWKDCPQYSIESFRANNTYFDVFKVQNELNMKCQIQYCNKNDSQNEVINDSKISSHDLTFGLFLVLFFIGQTFYMPCLSINDAITYGILGDEGSKWGRTRMFGTIGFATFAVISGLFMDSFSESESQPDFSPAFYLHGGMLLLAAISSKFMHIAEDVHCSQMMKNLSLLFKDTEICLFLFVMLILGIYAGVLMSFLFWYLGELCSPKLLMGLTLLVECVAETPMLYFAGFIIKKVGHIPCLHVTLLAYALRFGAYSFLKEPWLVLLIEPLHGITYGLLFSAATEYTDIIAPPGMSATLQGLMAGIHWGMGLGIGSLVAGQLYHAYGGVVMFRCFAFSSLIVLVIVWPLEKFVVRKKHVKKEHTEEEEGMVDSCNNNERKN</sequence>
<evidence type="ECO:0000259" key="7">
    <source>
        <dbReference type="Pfam" id="PF12832"/>
    </source>
</evidence>
<feature type="transmembrane region" description="Helical" evidence="6">
    <location>
        <begin position="23"/>
        <end position="42"/>
    </location>
</feature>
<dbReference type="PANTHER" id="PTHR16172:SF41">
    <property type="entry name" value="MAJOR FACILITATOR SUPERFAMILY DOMAIN-CONTAINING PROTEIN 6-LIKE"/>
    <property type="match status" value="1"/>
</dbReference>
<keyword evidence="4 6" id="KW-1133">Transmembrane helix</keyword>
<comment type="similarity">
    <text evidence="2">Belongs to the major facilitator superfamily. MFSD6 family.</text>
</comment>
<dbReference type="Proteomes" id="UP000085678">
    <property type="component" value="Unplaced"/>
</dbReference>
<dbReference type="Pfam" id="PF12832">
    <property type="entry name" value="MFS_1_like"/>
    <property type="match status" value="1"/>
</dbReference>
<dbReference type="GeneID" id="106167532"/>
<dbReference type="GO" id="GO:0016020">
    <property type="term" value="C:membrane"/>
    <property type="evidence" value="ECO:0007669"/>
    <property type="project" value="UniProtKB-SubCell"/>
</dbReference>
<feature type="transmembrane region" description="Helical" evidence="6">
    <location>
        <begin position="321"/>
        <end position="341"/>
    </location>
</feature>
<dbReference type="OrthoDB" id="515887at2759"/>
<evidence type="ECO:0000313" key="9">
    <source>
        <dbReference type="RefSeq" id="XP_013401790.1"/>
    </source>
</evidence>
<dbReference type="KEGG" id="lak:106167532"/>
<dbReference type="CDD" id="cd17335">
    <property type="entry name" value="MFS_MFSD6"/>
    <property type="match status" value="1"/>
</dbReference>